<dbReference type="PANTHER" id="PTHR46233:SF3">
    <property type="entry name" value="HYDROXYACYLGLUTATHIONE HYDROLASE GLOC"/>
    <property type="match status" value="1"/>
</dbReference>
<proteinExistence type="predicted"/>
<keyword evidence="2" id="KW-0479">Metal-binding</keyword>
<gene>
    <name evidence="6" type="ORF">H9661_02235</name>
</gene>
<dbReference type="SUPFAM" id="SSF56281">
    <property type="entry name" value="Metallo-hydrolase/oxidoreductase"/>
    <property type="match status" value="1"/>
</dbReference>
<organism evidence="6 7">
    <name type="scientific">Clostridium cibarium</name>
    <dbReference type="NCBI Taxonomy" id="2762247"/>
    <lineage>
        <taxon>Bacteria</taxon>
        <taxon>Bacillati</taxon>
        <taxon>Bacillota</taxon>
        <taxon>Clostridia</taxon>
        <taxon>Eubacteriales</taxon>
        <taxon>Clostridiaceae</taxon>
        <taxon>Clostridium</taxon>
    </lineage>
</organism>
<comment type="cofactor">
    <cofactor evidence="1">
        <name>Zn(2+)</name>
        <dbReference type="ChEBI" id="CHEBI:29105"/>
    </cofactor>
</comment>
<evidence type="ECO:0000313" key="6">
    <source>
        <dbReference type="EMBL" id="MBD7910164.1"/>
    </source>
</evidence>
<evidence type="ECO:0000256" key="2">
    <source>
        <dbReference type="ARBA" id="ARBA00022723"/>
    </source>
</evidence>
<dbReference type="InterPro" id="IPR051453">
    <property type="entry name" value="MBL_Glyoxalase_II"/>
</dbReference>
<dbReference type="RefSeq" id="WP_185966683.1">
    <property type="nucleotide sequence ID" value="NZ_JACSRA010000002.1"/>
</dbReference>
<sequence>MYKIITIPCGNVNCYLIEGNNFAILIDTAREKYRKHLLERLENYNIILIILTHGHIDHTGNAAFLAKHFNAKIAMHSDDYKLSKNNSINNIYSNSFVGSILKKVSLWNFKKTSIEEFEPDLFLTDDQSLKEFGIDATIIHIPGHTKGSIGILINDNELIGGDIFMNFLYPSEALIAEDIDMLRKSIKKIELLDLKLVYPGHGREITSVKISF</sequence>
<dbReference type="EMBL" id="JACSRA010000002">
    <property type="protein sequence ID" value="MBD7910164.1"/>
    <property type="molecule type" value="Genomic_DNA"/>
</dbReference>
<dbReference type="Gene3D" id="3.60.15.10">
    <property type="entry name" value="Ribonuclease Z/Hydroxyacylglutathione hydrolase-like"/>
    <property type="match status" value="1"/>
</dbReference>
<protein>
    <submittedName>
        <fullName evidence="6">MBL fold metallo-hydrolase</fullName>
    </submittedName>
</protein>
<evidence type="ECO:0000256" key="3">
    <source>
        <dbReference type="ARBA" id="ARBA00022801"/>
    </source>
</evidence>
<evidence type="ECO:0000313" key="7">
    <source>
        <dbReference type="Proteomes" id="UP000627781"/>
    </source>
</evidence>
<accession>A0ABR8PQ20</accession>
<keyword evidence="4" id="KW-0862">Zinc</keyword>
<dbReference type="InterPro" id="IPR001279">
    <property type="entry name" value="Metallo-B-lactamas"/>
</dbReference>
<dbReference type="Pfam" id="PF00753">
    <property type="entry name" value="Lactamase_B"/>
    <property type="match status" value="1"/>
</dbReference>
<evidence type="ECO:0000256" key="1">
    <source>
        <dbReference type="ARBA" id="ARBA00001947"/>
    </source>
</evidence>
<evidence type="ECO:0000256" key="4">
    <source>
        <dbReference type="ARBA" id="ARBA00022833"/>
    </source>
</evidence>
<reference evidence="6 7" key="1">
    <citation type="submission" date="2020-08" db="EMBL/GenBank/DDBJ databases">
        <title>A Genomic Blueprint of the Chicken Gut Microbiome.</title>
        <authorList>
            <person name="Gilroy R."/>
            <person name="Ravi A."/>
            <person name="Getino M."/>
            <person name="Pursley I."/>
            <person name="Horton D.L."/>
            <person name="Alikhan N.-F."/>
            <person name="Baker D."/>
            <person name="Gharbi K."/>
            <person name="Hall N."/>
            <person name="Watson M."/>
            <person name="Adriaenssens E.M."/>
            <person name="Foster-Nyarko E."/>
            <person name="Jarju S."/>
            <person name="Secka A."/>
            <person name="Antonio M."/>
            <person name="Oren A."/>
            <person name="Chaudhuri R."/>
            <person name="La Ragione R.M."/>
            <person name="Hildebrand F."/>
            <person name="Pallen M.J."/>
        </authorList>
    </citation>
    <scope>NUCLEOTIDE SEQUENCE [LARGE SCALE GENOMIC DNA]</scope>
    <source>
        <strain evidence="6 7">Sa3CVN1</strain>
    </source>
</reference>
<keyword evidence="7" id="KW-1185">Reference proteome</keyword>
<comment type="caution">
    <text evidence="6">The sequence shown here is derived from an EMBL/GenBank/DDBJ whole genome shotgun (WGS) entry which is preliminary data.</text>
</comment>
<name>A0ABR8PQ20_9CLOT</name>
<feature type="domain" description="Metallo-beta-lactamase" evidence="5">
    <location>
        <begin position="11"/>
        <end position="201"/>
    </location>
</feature>
<keyword evidence="3" id="KW-0378">Hydrolase</keyword>
<dbReference type="PANTHER" id="PTHR46233">
    <property type="entry name" value="HYDROXYACYLGLUTATHIONE HYDROLASE GLOC"/>
    <property type="match status" value="1"/>
</dbReference>
<dbReference type="InterPro" id="IPR036866">
    <property type="entry name" value="RibonucZ/Hydroxyglut_hydro"/>
</dbReference>
<dbReference type="Proteomes" id="UP000627781">
    <property type="component" value="Unassembled WGS sequence"/>
</dbReference>
<dbReference type="SMART" id="SM00849">
    <property type="entry name" value="Lactamase_B"/>
    <property type="match status" value="1"/>
</dbReference>
<evidence type="ECO:0000259" key="5">
    <source>
        <dbReference type="SMART" id="SM00849"/>
    </source>
</evidence>